<keyword evidence="4" id="KW-0472">Membrane</keyword>
<protein>
    <submittedName>
        <fullName evidence="6">Putative double-stranded RNA-binding domain-containing protein</fullName>
    </submittedName>
</protein>
<comment type="caution">
    <text evidence="6">The sequence shown here is derived from an EMBL/GenBank/DDBJ whole genome shotgun (WGS) entry which is preliminary data.</text>
</comment>
<dbReference type="Proteomes" id="UP000265566">
    <property type="component" value="Chromosome 3"/>
</dbReference>
<dbReference type="SUPFAM" id="SSF54768">
    <property type="entry name" value="dsRNA-binding domain-like"/>
    <property type="match status" value="1"/>
</dbReference>
<dbReference type="Pfam" id="PF00035">
    <property type="entry name" value="dsrm"/>
    <property type="match status" value="1"/>
</dbReference>
<dbReference type="EMBL" id="PSQE01000003">
    <property type="protein sequence ID" value="RHN68794.1"/>
    <property type="molecule type" value="Genomic_DNA"/>
</dbReference>
<keyword evidence="4" id="KW-0812">Transmembrane</keyword>
<evidence type="ECO:0000256" key="2">
    <source>
        <dbReference type="ARBA" id="ARBA00022884"/>
    </source>
</evidence>
<dbReference type="Gene3D" id="3.30.160.20">
    <property type="match status" value="1"/>
</dbReference>
<accession>A0A396IWN9</accession>
<dbReference type="GO" id="GO:0003723">
    <property type="term" value="F:RNA binding"/>
    <property type="evidence" value="ECO:0007669"/>
    <property type="project" value="UniProtKB-UniRule"/>
</dbReference>
<evidence type="ECO:0000256" key="4">
    <source>
        <dbReference type="SAM" id="Phobius"/>
    </source>
</evidence>
<keyword evidence="1" id="KW-0677">Repeat</keyword>
<evidence type="ECO:0000313" key="7">
    <source>
        <dbReference type="Proteomes" id="UP000265566"/>
    </source>
</evidence>
<dbReference type="AlphaFoldDB" id="A0A396IWN9"/>
<dbReference type="PANTHER" id="PTHR46031:SF37">
    <property type="entry name" value="DRBM DOMAIN-CONTAINING PROTEIN"/>
    <property type="match status" value="1"/>
</dbReference>
<dbReference type="PROSITE" id="PS50137">
    <property type="entry name" value="DS_RBD"/>
    <property type="match status" value="1"/>
</dbReference>
<keyword evidence="2 3" id="KW-0694">RNA-binding</keyword>
<feature type="domain" description="DRBM" evidence="5">
    <location>
        <begin position="43"/>
        <end position="112"/>
    </location>
</feature>
<dbReference type="InterPro" id="IPR045529">
    <property type="entry name" value="DUF6469"/>
</dbReference>
<evidence type="ECO:0000259" key="5">
    <source>
        <dbReference type="PROSITE" id="PS50137"/>
    </source>
</evidence>
<organism evidence="6 7">
    <name type="scientific">Medicago truncatula</name>
    <name type="common">Barrel medic</name>
    <name type="synonym">Medicago tribuloides</name>
    <dbReference type="NCBI Taxonomy" id="3880"/>
    <lineage>
        <taxon>Eukaryota</taxon>
        <taxon>Viridiplantae</taxon>
        <taxon>Streptophyta</taxon>
        <taxon>Embryophyta</taxon>
        <taxon>Tracheophyta</taxon>
        <taxon>Spermatophyta</taxon>
        <taxon>Magnoliopsida</taxon>
        <taxon>eudicotyledons</taxon>
        <taxon>Gunneridae</taxon>
        <taxon>Pentapetalae</taxon>
        <taxon>rosids</taxon>
        <taxon>fabids</taxon>
        <taxon>Fabales</taxon>
        <taxon>Fabaceae</taxon>
        <taxon>Papilionoideae</taxon>
        <taxon>50 kb inversion clade</taxon>
        <taxon>NPAAA clade</taxon>
        <taxon>Hologalegina</taxon>
        <taxon>IRL clade</taxon>
        <taxon>Trifolieae</taxon>
        <taxon>Medicago</taxon>
    </lineage>
</organism>
<evidence type="ECO:0000256" key="3">
    <source>
        <dbReference type="PROSITE-ProRule" id="PRU00266"/>
    </source>
</evidence>
<evidence type="ECO:0000313" key="6">
    <source>
        <dbReference type="EMBL" id="RHN68794.1"/>
    </source>
</evidence>
<evidence type="ECO:0000256" key="1">
    <source>
        <dbReference type="ARBA" id="ARBA00022737"/>
    </source>
</evidence>
<feature type="transmembrane region" description="Helical" evidence="4">
    <location>
        <begin position="27"/>
        <end position="44"/>
    </location>
</feature>
<name>A0A396IWN9_MEDTR</name>
<dbReference type="PANTHER" id="PTHR46031">
    <property type="match status" value="1"/>
</dbReference>
<proteinExistence type="predicted"/>
<keyword evidence="4" id="KW-1133">Transmembrane helix</keyword>
<dbReference type="Gramene" id="rna17193">
    <property type="protein sequence ID" value="RHN68794.1"/>
    <property type="gene ID" value="gene17193"/>
</dbReference>
<sequence>MKVYNFSLNVYQYKLQIILNYSSKAHILVYIPLITSFLFVTKVYKSKLQDFVQRCGYVVPAYQSINEGMQHASKFRSNVTMGGITINGQGTYARRKDAEQEIAKIALEYFTEKIKGDVWSFVLEVKKIPETFDSPINYKNSFISPLLEETHSDLHSNLLGLSRAPFCEVKKVERNIKEFKLPKALFYQLSLKSAGKYEPEHGDVIAFTDVRPKRVDDLNTQRCPYNIALVIVPKYDSGEILILSSRCITEFDSRRDNTKKMYAIHLINMTTDVRIWKALNSQTYGEHLNIIIKVLRPSLIVRIILSFFMH</sequence>
<reference evidence="7" key="1">
    <citation type="journal article" date="2018" name="Nat. Plants">
        <title>Whole-genome landscape of Medicago truncatula symbiotic genes.</title>
        <authorList>
            <person name="Pecrix Y."/>
            <person name="Staton S.E."/>
            <person name="Sallet E."/>
            <person name="Lelandais-Briere C."/>
            <person name="Moreau S."/>
            <person name="Carrere S."/>
            <person name="Blein T."/>
            <person name="Jardinaud M.F."/>
            <person name="Latrasse D."/>
            <person name="Zouine M."/>
            <person name="Zahm M."/>
            <person name="Kreplak J."/>
            <person name="Mayjonade B."/>
            <person name="Satge C."/>
            <person name="Perez M."/>
            <person name="Cauet S."/>
            <person name="Marande W."/>
            <person name="Chantry-Darmon C."/>
            <person name="Lopez-Roques C."/>
            <person name="Bouchez O."/>
            <person name="Berard A."/>
            <person name="Debelle F."/>
            <person name="Munos S."/>
            <person name="Bendahmane A."/>
            <person name="Berges H."/>
            <person name="Niebel A."/>
            <person name="Buitink J."/>
            <person name="Frugier F."/>
            <person name="Benhamed M."/>
            <person name="Crespi M."/>
            <person name="Gouzy J."/>
            <person name="Gamas P."/>
        </authorList>
    </citation>
    <scope>NUCLEOTIDE SEQUENCE [LARGE SCALE GENOMIC DNA]</scope>
    <source>
        <strain evidence="7">cv. Jemalong A17</strain>
    </source>
</reference>
<dbReference type="SMART" id="SM00358">
    <property type="entry name" value="DSRM"/>
    <property type="match status" value="1"/>
</dbReference>
<dbReference type="Pfam" id="PF20073">
    <property type="entry name" value="DUF6469"/>
    <property type="match status" value="1"/>
</dbReference>
<gene>
    <name evidence="6" type="ORF">MtrunA17_Chr3g0117771</name>
</gene>
<dbReference type="InterPro" id="IPR014720">
    <property type="entry name" value="dsRBD_dom"/>
</dbReference>